<dbReference type="Gene3D" id="3.30.450.30">
    <property type="entry name" value="Dynein light chain 2a, cytoplasmic"/>
    <property type="match status" value="1"/>
</dbReference>
<dbReference type="InterPro" id="IPR053141">
    <property type="entry name" value="Mycobact_SerProt_Inhib_Rv3364c"/>
</dbReference>
<dbReference type="RefSeq" id="WP_182843463.1">
    <property type="nucleotide sequence ID" value="NZ_BAAALP010000009.1"/>
</dbReference>
<keyword evidence="3" id="KW-1185">Reference proteome</keyword>
<accession>A0A7W3LMW9</accession>
<protein>
    <submittedName>
        <fullName evidence="2">Putative regulator of Ras-like GTPase activity (Roadblock/LC7/MglB family)</fullName>
    </submittedName>
</protein>
<dbReference type="PANTHER" id="PTHR36222">
    <property type="entry name" value="SERINE PROTEASE INHIBITOR RV3364C"/>
    <property type="match status" value="1"/>
</dbReference>
<dbReference type="Proteomes" id="UP000572680">
    <property type="component" value="Unassembled WGS sequence"/>
</dbReference>
<organism evidence="2 3">
    <name type="scientific">Actinomadura namibiensis</name>
    <dbReference type="NCBI Taxonomy" id="182080"/>
    <lineage>
        <taxon>Bacteria</taxon>
        <taxon>Bacillati</taxon>
        <taxon>Actinomycetota</taxon>
        <taxon>Actinomycetes</taxon>
        <taxon>Streptosporangiales</taxon>
        <taxon>Thermomonosporaceae</taxon>
        <taxon>Actinomadura</taxon>
    </lineage>
</organism>
<name>A0A7W3LMW9_ACTNM</name>
<proteinExistence type="predicted"/>
<sequence length="131" mass="13192">MSSQDEGLAHLLEAFQAEAAGARHVLALSRDGLKICRSPGLDADRADQLAAIASGIQSLAVSASAEFGRGIGAGQALVEFPGGMLLVVPAGDGANLAVVADADADVGRVVHAMNDLVARLGARLSAAPRRP</sequence>
<feature type="domain" description="Roadblock/LAMTOR2" evidence="1">
    <location>
        <begin position="8"/>
        <end position="100"/>
    </location>
</feature>
<reference evidence="2 3" key="1">
    <citation type="submission" date="2020-08" db="EMBL/GenBank/DDBJ databases">
        <title>Genomic Encyclopedia of Type Strains, Phase IV (KMG-IV): sequencing the most valuable type-strain genomes for metagenomic binning, comparative biology and taxonomic classification.</title>
        <authorList>
            <person name="Goeker M."/>
        </authorList>
    </citation>
    <scope>NUCLEOTIDE SEQUENCE [LARGE SCALE GENOMIC DNA]</scope>
    <source>
        <strain evidence="2 3">DSM 44197</strain>
    </source>
</reference>
<comment type="caution">
    <text evidence="2">The sequence shown here is derived from an EMBL/GenBank/DDBJ whole genome shotgun (WGS) entry which is preliminary data.</text>
</comment>
<evidence type="ECO:0000313" key="3">
    <source>
        <dbReference type="Proteomes" id="UP000572680"/>
    </source>
</evidence>
<evidence type="ECO:0000313" key="2">
    <source>
        <dbReference type="EMBL" id="MBA8951076.1"/>
    </source>
</evidence>
<dbReference type="EMBL" id="JACJIA010000003">
    <property type="protein sequence ID" value="MBA8951076.1"/>
    <property type="molecule type" value="Genomic_DNA"/>
</dbReference>
<dbReference type="AlphaFoldDB" id="A0A7W3LMW9"/>
<dbReference type="InterPro" id="IPR004942">
    <property type="entry name" value="Roadblock/LAMTOR2_dom"/>
</dbReference>
<dbReference type="PANTHER" id="PTHR36222:SF1">
    <property type="entry name" value="SERINE PROTEASE INHIBITOR RV3364C"/>
    <property type="match status" value="1"/>
</dbReference>
<gene>
    <name evidence="2" type="ORF">HNR61_002707</name>
</gene>
<dbReference type="SMART" id="SM00960">
    <property type="entry name" value="Robl_LC7"/>
    <property type="match status" value="1"/>
</dbReference>
<dbReference type="SUPFAM" id="SSF103196">
    <property type="entry name" value="Roadblock/LC7 domain"/>
    <property type="match status" value="1"/>
</dbReference>
<dbReference type="Pfam" id="PF03259">
    <property type="entry name" value="Robl_LC7"/>
    <property type="match status" value="1"/>
</dbReference>
<evidence type="ECO:0000259" key="1">
    <source>
        <dbReference type="SMART" id="SM00960"/>
    </source>
</evidence>